<name>A0A7X3C2M6_9LACO</name>
<comment type="caution">
    <text evidence="3">The sequence shown here is derived from an EMBL/GenBank/DDBJ whole genome shotgun (WGS) entry which is preliminary data.</text>
</comment>
<proteinExistence type="predicted"/>
<evidence type="ECO:0000313" key="3">
    <source>
        <dbReference type="EMBL" id="MTV81404.1"/>
    </source>
</evidence>
<feature type="signal peptide" evidence="2">
    <location>
        <begin position="1"/>
        <end position="23"/>
    </location>
</feature>
<gene>
    <name evidence="3" type="ORF">GM612_01885</name>
</gene>
<accession>A0A7X3C2M6</accession>
<evidence type="ECO:0000313" key="4">
    <source>
        <dbReference type="Proteomes" id="UP000466388"/>
    </source>
</evidence>
<keyword evidence="2" id="KW-0732">Signal</keyword>
<dbReference type="Proteomes" id="UP000466388">
    <property type="component" value="Unassembled WGS sequence"/>
</dbReference>
<feature type="region of interest" description="Disordered" evidence="1">
    <location>
        <begin position="27"/>
        <end position="51"/>
    </location>
</feature>
<protein>
    <recommendedName>
        <fullName evidence="5">Lipoprotein</fullName>
    </recommendedName>
</protein>
<dbReference type="EMBL" id="WNJO01000002">
    <property type="protein sequence ID" value="MTV81404.1"/>
    <property type="molecule type" value="Genomic_DNA"/>
</dbReference>
<dbReference type="PROSITE" id="PS51257">
    <property type="entry name" value="PROKAR_LIPOPROTEIN"/>
    <property type="match status" value="1"/>
</dbReference>
<sequence length="184" mass="20092">MKTTRTRALLLSLVAVLAIFLTACGNQPSSKKTDESASFKNEPTTTKHTDVKSSVLSGDGFWYLAGKINHKSNSGVEAIAFDKSSDKATMYNVNKFYKSYAAAKNAKALNKEGTVKYTFTKNNKNQTVIKLAGKLSGIQMTQTVTVKDTTKGTNKATKLHMSGYKAVRDVDMDKTNAVFVETNQ</sequence>
<organism evidence="3 4">
    <name type="scientific">Secundilactobacillus folii</name>
    <dbReference type="NCBI Taxonomy" id="2678357"/>
    <lineage>
        <taxon>Bacteria</taxon>
        <taxon>Bacillati</taxon>
        <taxon>Bacillota</taxon>
        <taxon>Bacilli</taxon>
        <taxon>Lactobacillales</taxon>
        <taxon>Lactobacillaceae</taxon>
        <taxon>Secundilactobacillus</taxon>
    </lineage>
</organism>
<reference evidence="3 4" key="1">
    <citation type="submission" date="2019-11" db="EMBL/GenBank/DDBJ databases">
        <title>Lactobacillus sp. nov. CRM56-3, isolated from fermented tea leaves.</title>
        <authorList>
            <person name="Phuengjayaem S."/>
            <person name="Tanasupawat S."/>
        </authorList>
    </citation>
    <scope>NUCLEOTIDE SEQUENCE [LARGE SCALE GENOMIC DNA]</scope>
    <source>
        <strain evidence="3 4">CRM56-3</strain>
    </source>
</reference>
<dbReference type="RefSeq" id="WP_155430697.1">
    <property type="nucleotide sequence ID" value="NZ_WNJO01000002.1"/>
</dbReference>
<evidence type="ECO:0000256" key="2">
    <source>
        <dbReference type="SAM" id="SignalP"/>
    </source>
</evidence>
<keyword evidence="4" id="KW-1185">Reference proteome</keyword>
<dbReference type="AlphaFoldDB" id="A0A7X3C2M6"/>
<evidence type="ECO:0008006" key="5">
    <source>
        <dbReference type="Google" id="ProtNLM"/>
    </source>
</evidence>
<feature type="chain" id="PRO_5039282537" description="Lipoprotein" evidence="2">
    <location>
        <begin position="24"/>
        <end position="184"/>
    </location>
</feature>
<evidence type="ECO:0000256" key="1">
    <source>
        <dbReference type="SAM" id="MobiDB-lite"/>
    </source>
</evidence>